<dbReference type="EMBL" id="FOLT01000010">
    <property type="protein sequence ID" value="SFC54814.1"/>
    <property type="molecule type" value="Genomic_DNA"/>
</dbReference>
<accession>A0A1I1K1U4</accession>
<dbReference type="RefSeq" id="WP_177188664.1">
    <property type="nucleotide sequence ID" value="NZ_FOLT01000010.1"/>
</dbReference>
<dbReference type="AlphaFoldDB" id="A0A1I1K1U4"/>
<gene>
    <name evidence="2" type="ORF">SAMN04488102_11018</name>
</gene>
<sequence>MEKLKKVLVLTLTGGMFLVGCEEIEDVNEELPDVEEPSDPIAPELDENPEEDMNE</sequence>
<proteinExistence type="predicted"/>
<feature type="region of interest" description="Disordered" evidence="1">
    <location>
        <begin position="29"/>
        <end position="55"/>
    </location>
</feature>
<evidence type="ECO:0000313" key="2">
    <source>
        <dbReference type="EMBL" id="SFC54814.1"/>
    </source>
</evidence>
<name>A0A1I1K1U4_9LACT</name>
<evidence type="ECO:0000256" key="1">
    <source>
        <dbReference type="SAM" id="MobiDB-lite"/>
    </source>
</evidence>
<dbReference type="STRING" id="753702.SAMN04488102_11018"/>
<dbReference type="Proteomes" id="UP000199612">
    <property type="component" value="Unassembled WGS sequence"/>
</dbReference>
<evidence type="ECO:0000313" key="3">
    <source>
        <dbReference type="Proteomes" id="UP000199612"/>
    </source>
</evidence>
<keyword evidence="3" id="KW-1185">Reference proteome</keyword>
<reference evidence="3" key="1">
    <citation type="submission" date="2016-10" db="EMBL/GenBank/DDBJ databases">
        <authorList>
            <person name="Varghese N."/>
            <person name="Submissions S."/>
        </authorList>
    </citation>
    <scope>NUCLEOTIDE SEQUENCE [LARGE SCALE GENOMIC DNA]</scope>
    <source>
        <strain evidence="3">DSM 23664</strain>
    </source>
</reference>
<organism evidence="2 3">
    <name type="scientific">Alkalibacterium subtropicum</name>
    <dbReference type="NCBI Taxonomy" id="753702"/>
    <lineage>
        <taxon>Bacteria</taxon>
        <taxon>Bacillati</taxon>
        <taxon>Bacillota</taxon>
        <taxon>Bacilli</taxon>
        <taxon>Lactobacillales</taxon>
        <taxon>Carnobacteriaceae</taxon>
        <taxon>Alkalibacterium</taxon>
    </lineage>
</organism>
<protein>
    <submittedName>
        <fullName evidence="2">Uncharacterized protein</fullName>
    </submittedName>
</protein>
<dbReference type="PROSITE" id="PS51257">
    <property type="entry name" value="PROKAR_LIPOPROTEIN"/>
    <property type="match status" value="1"/>
</dbReference>